<gene>
    <name evidence="2" type="ordered locus">SGRA_3189</name>
</gene>
<feature type="compositionally biased region" description="Basic and acidic residues" evidence="1">
    <location>
        <begin position="1"/>
        <end position="13"/>
    </location>
</feature>
<keyword evidence="3" id="KW-1185">Reference proteome</keyword>
<reference evidence="2 3" key="1">
    <citation type="journal article" date="2012" name="Stand. Genomic Sci.">
        <title>Complete genome sequencing and analysis of Saprospira grandis str. Lewin, a predatory marine bacterium.</title>
        <authorList>
            <person name="Saw J.H."/>
            <person name="Yuryev A."/>
            <person name="Kanbe M."/>
            <person name="Hou S."/>
            <person name="Young A.G."/>
            <person name="Aizawa S."/>
            <person name="Alam M."/>
        </authorList>
    </citation>
    <scope>NUCLEOTIDE SEQUENCE [LARGE SCALE GENOMIC DNA]</scope>
    <source>
        <strain evidence="2 3">Lewin</strain>
    </source>
</reference>
<evidence type="ECO:0000256" key="1">
    <source>
        <dbReference type="SAM" id="MobiDB-lite"/>
    </source>
</evidence>
<evidence type="ECO:0000313" key="3">
    <source>
        <dbReference type="Proteomes" id="UP000007519"/>
    </source>
</evidence>
<dbReference type="Proteomes" id="UP000007519">
    <property type="component" value="Chromosome"/>
</dbReference>
<evidence type="ECO:0000313" key="2">
    <source>
        <dbReference type="EMBL" id="AFC25917.1"/>
    </source>
</evidence>
<feature type="region of interest" description="Disordered" evidence="1">
    <location>
        <begin position="1"/>
        <end position="21"/>
    </location>
</feature>
<accession>H6L0W1</accession>
<name>H6L0W1_SAPGL</name>
<proteinExistence type="predicted"/>
<dbReference type="EMBL" id="CP002831">
    <property type="protein sequence ID" value="AFC25917.1"/>
    <property type="molecule type" value="Genomic_DNA"/>
</dbReference>
<organism evidence="2 3">
    <name type="scientific">Saprospira grandis (strain Lewin)</name>
    <dbReference type="NCBI Taxonomy" id="984262"/>
    <lineage>
        <taxon>Bacteria</taxon>
        <taxon>Pseudomonadati</taxon>
        <taxon>Bacteroidota</taxon>
        <taxon>Saprospiria</taxon>
        <taxon>Saprospirales</taxon>
        <taxon>Saprospiraceae</taxon>
        <taxon>Saprospira</taxon>
    </lineage>
</organism>
<sequence>MIEHPDKGQDNRGQHNASGKLIESAAVGYGHGNQVAADRNQVERAVLKAWPSRGIGVQDSRL</sequence>
<protein>
    <submittedName>
        <fullName evidence="2">Uncharacterized protein</fullName>
    </submittedName>
</protein>
<dbReference type="AlphaFoldDB" id="H6L0W1"/>
<dbReference type="HOGENOM" id="CLU_2901684_0_0_10"/>
<dbReference type="KEGG" id="sgn:SGRA_3189"/>